<dbReference type="Pfam" id="PF13411">
    <property type="entry name" value="MerR_1"/>
    <property type="match status" value="1"/>
</dbReference>
<feature type="domain" description="DUF3967" evidence="1">
    <location>
        <begin position="131"/>
        <end position="165"/>
    </location>
</feature>
<dbReference type="Pfam" id="PF13152">
    <property type="entry name" value="DUF3967"/>
    <property type="match status" value="1"/>
</dbReference>
<proteinExistence type="predicted"/>
<evidence type="ECO:0008006" key="5">
    <source>
        <dbReference type="Google" id="ProtNLM"/>
    </source>
</evidence>
<dbReference type="GO" id="GO:0003677">
    <property type="term" value="F:DNA binding"/>
    <property type="evidence" value="ECO:0007669"/>
    <property type="project" value="InterPro"/>
</dbReference>
<dbReference type="InterPro" id="IPR009061">
    <property type="entry name" value="DNA-bd_dom_put_sf"/>
</dbReference>
<dbReference type="SUPFAM" id="SSF46955">
    <property type="entry name" value="Putative DNA-binding domain"/>
    <property type="match status" value="1"/>
</dbReference>
<comment type="caution">
    <text evidence="3">The sequence shown here is derived from an EMBL/GenBank/DDBJ whole genome shotgun (WGS) entry which is preliminary data.</text>
</comment>
<dbReference type="Gene3D" id="1.10.1660.10">
    <property type="match status" value="1"/>
</dbReference>
<dbReference type="Proteomes" id="UP000190641">
    <property type="component" value="Unassembled WGS sequence"/>
</dbReference>
<accession>A0A9X6GD18</accession>
<reference evidence="3 4" key="1">
    <citation type="submission" date="2017-01" db="EMBL/GenBank/DDBJ databases">
        <title>Bacillus cereus isolates.</title>
        <authorList>
            <person name="Beno S.M."/>
        </authorList>
    </citation>
    <scope>NUCLEOTIDE SEQUENCE [LARGE SCALE GENOMIC DNA]</scope>
    <source>
        <strain evidence="3 4">FSL K6-1030</strain>
    </source>
</reference>
<sequence length="167" mass="20073">MQAGGAQLEKAYWNHEVAEHLQMGNSTLRRWCLELEKQGYIFSKGEQESRAFTKRDVLILEKIKELQSQGEKLEYAIKHVLSKQEQVLPTPQSTPRSVDIDWQTERAQLKQELLAEIKRELFRSELRIFHRLEDRDQLLMQYVRETQEVKKWIVATQSKKWWQFWKS</sequence>
<name>A0A9X6GD18_BACCE</name>
<dbReference type="GO" id="GO:0006355">
    <property type="term" value="P:regulation of DNA-templated transcription"/>
    <property type="evidence" value="ECO:0007669"/>
    <property type="project" value="InterPro"/>
</dbReference>
<organism evidence="3 4">
    <name type="scientific">Bacillus cereus</name>
    <dbReference type="NCBI Taxonomy" id="1396"/>
    <lineage>
        <taxon>Bacteria</taxon>
        <taxon>Bacillati</taxon>
        <taxon>Bacillota</taxon>
        <taxon>Bacilli</taxon>
        <taxon>Bacillales</taxon>
        <taxon>Bacillaceae</taxon>
        <taxon>Bacillus</taxon>
        <taxon>Bacillus cereus group</taxon>
    </lineage>
</organism>
<gene>
    <name evidence="3" type="ORF">BLX06_30475</name>
</gene>
<dbReference type="AlphaFoldDB" id="A0A9X6GD18"/>
<feature type="domain" description="HTH merR-type" evidence="2">
    <location>
        <begin position="15"/>
        <end position="79"/>
    </location>
</feature>
<evidence type="ECO:0000313" key="3">
    <source>
        <dbReference type="EMBL" id="OOR71477.1"/>
    </source>
</evidence>
<dbReference type="EMBL" id="MUAU01000201">
    <property type="protein sequence ID" value="OOR71477.1"/>
    <property type="molecule type" value="Genomic_DNA"/>
</dbReference>
<dbReference type="InterPro" id="IPR025052">
    <property type="entry name" value="DUF3967"/>
</dbReference>
<evidence type="ECO:0000259" key="2">
    <source>
        <dbReference type="Pfam" id="PF13411"/>
    </source>
</evidence>
<dbReference type="InterPro" id="IPR000551">
    <property type="entry name" value="MerR-type_HTH_dom"/>
</dbReference>
<evidence type="ECO:0000259" key="1">
    <source>
        <dbReference type="Pfam" id="PF13152"/>
    </source>
</evidence>
<evidence type="ECO:0000313" key="4">
    <source>
        <dbReference type="Proteomes" id="UP000190641"/>
    </source>
</evidence>
<protein>
    <recommendedName>
        <fullName evidence="5">DUF3967 domain-containing protein</fullName>
    </recommendedName>
</protein>